<dbReference type="RefSeq" id="XP_009844055.1">
    <property type="nucleotide sequence ID" value="XM_009845753.1"/>
</dbReference>
<sequence length="178" mass="20443">MAYNMYDLEQKKMVTSVKVQFRENEFLGERTLIDEYLVTVDIDDDDDKERLTQGETSARPATLSVSTPYTRTPSTSAATAPPAKRSHFKVPLPLLSRRISDDLYRTSPNKRPHIHDFNPPASTDRITLRDRNTIRTPSRFVDKPRQSNNSVDRVLDDLNRATRDKATPPWSKTTNPLR</sequence>
<name>W4FI76_APHAT</name>
<protein>
    <submittedName>
        <fullName evidence="2">Uncharacterized protein</fullName>
    </submittedName>
</protein>
<evidence type="ECO:0000313" key="2">
    <source>
        <dbReference type="EMBL" id="ETV66526.1"/>
    </source>
</evidence>
<dbReference type="EMBL" id="KI913210">
    <property type="protein sequence ID" value="ETV66526.1"/>
    <property type="molecule type" value="Genomic_DNA"/>
</dbReference>
<feature type="compositionally biased region" description="Low complexity" evidence="1">
    <location>
        <begin position="64"/>
        <end position="83"/>
    </location>
</feature>
<dbReference type="AlphaFoldDB" id="W4FI76"/>
<proteinExistence type="predicted"/>
<evidence type="ECO:0000256" key="1">
    <source>
        <dbReference type="SAM" id="MobiDB-lite"/>
    </source>
</evidence>
<reference evidence="2" key="1">
    <citation type="submission" date="2013-12" db="EMBL/GenBank/DDBJ databases">
        <title>The Genome Sequence of Aphanomyces astaci APO3.</title>
        <authorList>
            <consortium name="The Broad Institute Genomics Platform"/>
            <person name="Russ C."/>
            <person name="Tyler B."/>
            <person name="van West P."/>
            <person name="Dieguez-Uribeondo J."/>
            <person name="Young S.K."/>
            <person name="Zeng Q."/>
            <person name="Gargeya S."/>
            <person name="Fitzgerald M."/>
            <person name="Abouelleil A."/>
            <person name="Alvarado L."/>
            <person name="Chapman S.B."/>
            <person name="Gainer-Dewar J."/>
            <person name="Goldberg J."/>
            <person name="Griggs A."/>
            <person name="Gujja S."/>
            <person name="Hansen M."/>
            <person name="Howarth C."/>
            <person name="Imamovic A."/>
            <person name="Ireland A."/>
            <person name="Larimer J."/>
            <person name="McCowan C."/>
            <person name="Murphy C."/>
            <person name="Pearson M."/>
            <person name="Poon T.W."/>
            <person name="Priest M."/>
            <person name="Roberts A."/>
            <person name="Saif S."/>
            <person name="Shea T."/>
            <person name="Sykes S."/>
            <person name="Wortman J."/>
            <person name="Nusbaum C."/>
            <person name="Birren B."/>
        </authorList>
    </citation>
    <scope>NUCLEOTIDE SEQUENCE [LARGE SCALE GENOMIC DNA]</scope>
    <source>
        <strain evidence="2">APO3</strain>
    </source>
</reference>
<feature type="compositionally biased region" description="Basic and acidic residues" evidence="1">
    <location>
        <begin position="153"/>
        <end position="166"/>
    </location>
</feature>
<feature type="region of interest" description="Disordered" evidence="1">
    <location>
        <begin position="104"/>
        <end position="178"/>
    </location>
</feature>
<gene>
    <name evidence="2" type="ORF">H257_17088</name>
</gene>
<dbReference type="VEuPathDB" id="FungiDB:H257_17088"/>
<feature type="region of interest" description="Disordered" evidence="1">
    <location>
        <begin position="50"/>
        <end position="91"/>
    </location>
</feature>
<dbReference type="GeneID" id="20819084"/>
<accession>W4FI76</accession>
<organism evidence="2">
    <name type="scientific">Aphanomyces astaci</name>
    <name type="common">Crayfish plague agent</name>
    <dbReference type="NCBI Taxonomy" id="112090"/>
    <lineage>
        <taxon>Eukaryota</taxon>
        <taxon>Sar</taxon>
        <taxon>Stramenopiles</taxon>
        <taxon>Oomycota</taxon>
        <taxon>Saprolegniomycetes</taxon>
        <taxon>Saprolegniales</taxon>
        <taxon>Verrucalvaceae</taxon>
        <taxon>Aphanomyces</taxon>
    </lineage>
</organism>